<dbReference type="Proteomes" id="UP000011747">
    <property type="component" value="Unassembled WGS sequence"/>
</dbReference>
<name>G9QLL1_9BACI</name>
<protein>
    <submittedName>
        <fullName evidence="2">Uncharacterized protein</fullName>
    </submittedName>
</protein>
<evidence type="ECO:0000256" key="1">
    <source>
        <dbReference type="SAM" id="MobiDB-lite"/>
    </source>
</evidence>
<dbReference type="AlphaFoldDB" id="G9QLL1"/>
<dbReference type="RefSeq" id="WP_003354263.1">
    <property type="nucleotide sequence ID" value="NZ_JH414754.1"/>
</dbReference>
<keyword evidence="3" id="KW-1185">Reference proteome</keyword>
<sequence>MKSAENKTTDSLNQEESDKTTQGLNQLIEIINAKGDIGELNHILEQSETGADLDEQKTE</sequence>
<dbReference type="EMBL" id="ACWF01000101">
    <property type="protein sequence ID" value="EHL77970.1"/>
    <property type="molecule type" value="Genomic_DNA"/>
</dbReference>
<comment type="caution">
    <text evidence="2">The sequence shown here is derived from an EMBL/GenBank/DDBJ whole genome shotgun (WGS) entry which is preliminary data.</text>
</comment>
<accession>G9QLL1</accession>
<evidence type="ECO:0000313" key="2">
    <source>
        <dbReference type="EMBL" id="EHL77970.1"/>
    </source>
</evidence>
<organism evidence="2 3">
    <name type="scientific">Bacillus smithii 7_3_47FAA</name>
    <dbReference type="NCBI Taxonomy" id="665952"/>
    <lineage>
        <taxon>Bacteria</taxon>
        <taxon>Bacillati</taxon>
        <taxon>Bacillota</taxon>
        <taxon>Bacilli</taxon>
        <taxon>Bacillales</taxon>
        <taxon>Bacillaceae</taxon>
        <taxon>Bacillus</taxon>
    </lineage>
</organism>
<feature type="compositionally biased region" description="Polar residues" evidence="1">
    <location>
        <begin position="9"/>
        <end position="21"/>
    </location>
</feature>
<feature type="region of interest" description="Disordered" evidence="1">
    <location>
        <begin position="1"/>
        <end position="21"/>
    </location>
</feature>
<dbReference type="HOGENOM" id="CLU_2950738_0_0_9"/>
<evidence type="ECO:0000313" key="3">
    <source>
        <dbReference type="Proteomes" id="UP000011747"/>
    </source>
</evidence>
<dbReference type="PATRIC" id="fig|665952.3.peg.1943"/>
<proteinExistence type="predicted"/>
<reference evidence="2 3" key="1">
    <citation type="submission" date="2011-09" db="EMBL/GenBank/DDBJ databases">
        <title>The Genome Sequence of Bacillus smithii 7_3_47FAA.</title>
        <authorList>
            <consortium name="The Broad Institute Genome Sequencing Platform"/>
            <person name="Earl A."/>
            <person name="Ward D."/>
            <person name="Feldgarden M."/>
            <person name="Gevers D."/>
            <person name="Daigneault M."/>
            <person name="Strauss J."/>
            <person name="Allen-Vercoe E."/>
            <person name="Young S.K."/>
            <person name="Zeng Q."/>
            <person name="Gargeya S."/>
            <person name="Fitzgerald M."/>
            <person name="Haas B."/>
            <person name="Abouelleil A."/>
            <person name="Alvarado L."/>
            <person name="Arachchi H.M."/>
            <person name="Berlin A."/>
            <person name="Brown A."/>
            <person name="Chapman S.B."/>
            <person name="Chen Z."/>
            <person name="Dunbar C."/>
            <person name="Freedman E."/>
            <person name="Gearin G."/>
            <person name="Goldberg J."/>
            <person name="Griggs A."/>
            <person name="Gujja S."/>
            <person name="Heiman D."/>
            <person name="Howarth C."/>
            <person name="Larson L."/>
            <person name="Lui A."/>
            <person name="MacDonald P.J.P."/>
            <person name="Montmayeur A."/>
            <person name="Murphy C."/>
            <person name="Neiman D."/>
            <person name="Pearson M."/>
            <person name="Priest M."/>
            <person name="Roberts A."/>
            <person name="Saif S."/>
            <person name="Shea T."/>
            <person name="Shenoy N."/>
            <person name="Sisk P."/>
            <person name="Stolte C."/>
            <person name="Sykes S."/>
            <person name="Wortman J."/>
            <person name="Nusbaum C."/>
            <person name="Birren B."/>
        </authorList>
    </citation>
    <scope>NUCLEOTIDE SEQUENCE [LARGE SCALE GENOMIC DNA]</scope>
    <source>
        <strain evidence="2 3">7_3_47FAA</strain>
    </source>
</reference>
<gene>
    <name evidence="2" type="ORF">HMPREF1015_02666</name>
</gene>